<comment type="caution">
    <text evidence="8">The sequence shown here is derived from an EMBL/GenBank/DDBJ whole genome shotgun (WGS) entry which is preliminary data.</text>
</comment>
<feature type="domain" description="Peptidase S53" evidence="7">
    <location>
        <begin position="81"/>
        <end position="418"/>
    </location>
</feature>
<evidence type="ECO:0000259" key="7">
    <source>
        <dbReference type="PROSITE" id="PS51695"/>
    </source>
</evidence>
<dbReference type="InterPro" id="IPR030400">
    <property type="entry name" value="Sedolisin_dom"/>
</dbReference>
<dbReference type="SMART" id="SM00612">
    <property type="entry name" value="Kelch"/>
    <property type="match status" value="5"/>
</dbReference>
<evidence type="ECO:0000256" key="3">
    <source>
        <dbReference type="ARBA" id="ARBA00022737"/>
    </source>
</evidence>
<dbReference type="Gene3D" id="2.60.120.260">
    <property type="entry name" value="Galactose-binding domain-like"/>
    <property type="match status" value="1"/>
</dbReference>
<evidence type="ECO:0000256" key="5">
    <source>
        <dbReference type="ARBA" id="ARBA00022825"/>
    </source>
</evidence>
<dbReference type="PROSITE" id="PS51695">
    <property type="entry name" value="SEDOLISIN"/>
    <property type="match status" value="1"/>
</dbReference>
<keyword evidence="6" id="KW-0732">Signal</keyword>
<dbReference type="InterPro" id="IPR036852">
    <property type="entry name" value="Peptidase_S8/S53_dom_sf"/>
</dbReference>
<dbReference type="EMBL" id="JBIAZU010000003">
    <property type="protein sequence ID" value="MFF5291329.1"/>
    <property type="molecule type" value="Genomic_DNA"/>
</dbReference>
<dbReference type="InterPro" id="IPR006652">
    <property type="entry name" value="Kelch_1"/>
</dbReference>
<organism evidence="8 9">
    <name type="scientific">Paractinoplanes globisporus</name>
    <dbReference type="NCBI Taxonomy" id="113565"/>
    <lineage>
        <taxon>Bacteria</taxon>
        <taxon>Bacillati</taxon>
        <taxon>Actinomycetota</taxon>
        <taxon>Actinomycetes</taxon>
        <taxon>Micromonosporales</taxon>
        <taxon>Micromonosporaceae</taxon>
        <taxon>Paractinoplanes</taxon>
    </lineage>
</organism>
<keyword evidence="5" id="KW-0720">Serine protease</keyword>
<dbReference type="InterPro" id="IPR011043">
    <property type="entry name" value="Gal_Oxase/kelch_b-propeller"/>
</dbReference>
<dbReference type="CDD" id="cd04056">
    <property type="entry name" value="Peptidases_S53"/>
    <property type="match status" value="1"/>
</dbReference>
<proteinExistence type="predicted"/>
<dbReference type="Gene3D" id="3.40.50.200">
    <property type="entry name" value="Peptidase S8/S53 domain"/>
    <property type="match status" value="1"/>
</dbReference>
<accession>A0ABW6WF79</accession>
<keyword evidence="4" id="KW-0378">Hydrolase</keyword>
<evidence type="ECO:0000256" key="6">
    <source>
        <dbReference type="SAM" id="SignalP"/>
    </source>
</evidence>
<evidence type="ECO:0000256" key="2">
    <source>
        <dbReference type="ARBA" id="ARBA00022670"/>
    </source>
</evidence>
<protein>
    <submittedName>
        <fullName evidence="8">Carboxypeptidase regulatory-like domain-containing protein</fullName>
    </submittedName>
</protein>
<dbReference type="InterPro" id="IPR008969">
    <property type="entry name" value="CarboxyPept-like_regulatory"/>
</dbReference>
<name>A0ABW6WF79_9ACTN</name>
<dbReference type="NCBIfam" id="NF038128">
    <property type="entry name" value="choice_anch_J"/>
    <property type="match status" value="1"/>
</dbReference>
<dbReference type="Pfam" id="PF13620">
    <property type="entry name" value="CarboxypepD_reg"/>
    <property type="match status" value="2"/>
</dbReference>
<dbReference type="Proteomes" id="UP001602245">
    <property type="component" value="Unassembled WGS sequence"/>
</dbReference>
<feature type="signal peptide" evidence="6">
    <location>
        <begin position="1"/>
        <end position="31"/>
    </location>
</feature>
<dbReference type="PANTHER" id="PTHR45632:SF3">
    <property type="entry name" value="KELCH-LIKE PROTEIN 32"/>
    <property type="match status" value="1"/>
</dbReference>
<keyword evidence="1" id="KW-0880">Kelch repeat</keyword>
<gene>
    <name evidence="8" type="ORF">ACFY35_17955</name>
</gene>
<dbReference type="PROSITE" id="PS00138">
    <property type="entry name" value="SUBTILASE_SER"/>
    <property type="match status" value="1"/>
</dbReference>
<dbReference type="InterPro" id="IPR023828">
    <property type="entry name" value="Peptidase_S8_Ser-AS"/>
</dbReference>
<dbReference type="SUPFAM" id="SSF52743">
    <property type="entry name" value="Subtilisin-like"/>
    <property type="match status" value="1"/>
</dbReference>
<dbReference type="Gene3D" id="2.120.10.80">
    <property type="entry name" value="Kelch-type beta propeller"/>
    <property type="match status" value="2"/>
</dbReference>
<dbReference type="SUPFAM" id="SSF50965">
    <property type="entry name" value="Galactose oxidase, central domain"/>
    <property type="match status" value="1"/>
</dbReference>
<dbReference type="InterPro" id="IPR015915">
    <property type="entry name" value="Kelch-typ_b-propeller"/>
</dbReference>
<dbReference type="Gene3D" id="2.60.40.1120">
    <property type="entry name" value="Carboxypeptidase-like, regulatory domain"/>
    <property type="match status" value="4"/>
</dbReference>
<dbReference type="Pfam" id="PF24681">
    <property type="entry name" value="Kelch_KLHDC2_KLHL20_DRC7"/>
    <property type="match status" value="1"/>
</dbReference>
<keyword evidence="3" id="KW-0677">Repeat</keyword>
<dbReference type="RefSeq" id="WP_020515699.1">
    <property type="nucleotide sequence ID" value="NZ_JBIAZU010000003.1"/>
</dbReference>
<sequence>MHLPRRTHTRTWALVAAVAIALLGLPAPAQSAPSAPSDPANPADVQPVCDTAQVGHVTCFALRRADVGGGQGLQRALAPAGFGADDLRSAYGLPPDGGAGQTVAIVDAYDDPNAEADLAVYRAQFGLPACTSADGCFRKVDQRGGTGYPNRDSAWAGEISLDLDMVSAAAPLAHLVLVEADSNRNEDMLAAVDQAVAQGAKFVSNSYGEVYTGSDEDPSETTDLDAHYNHPGVAMVAASGDRGFGVVYPAASQFVTAAGGTSLVRDDSVRGFSETVWNNAYGAPGSGCSAFEPKPAFQNDTGCDMRAIADVAAVSDPLTGVAVYDTYGVEGFGWGVFGGTSVAAPIIAGVYAVAGTPAPNTYPNSYPYAHRTALNDVTSGNNGSCTTSYLCTAGAGYDGPTGLGTPAGPEAFAIGPHGTLTGTVTDSATGTPIGGAAVRAGGSSTITDAQGRYTLVLPAGTDDVTVDAYGYTGANASGVIIADGATITRDIALDPLPRSTISGTVTDGSGHGWPLSAKITVDGVPGGPVFTDPYTGRYSLALPRGRTYTAHVTANYPGYQPVDLSLPLGSDDVHRDLSVPIDAADCTAPGWTTHYAGVHETFDSTDTPAGWTVGYATPPEADGWHFDDPKTYRNRSGGTGHFAMADSLGNLKREDTTLTSPETDLSGVDDPALSFDTEYLPYFGPSTADVEVSADGGTTWADVWHHDTDALAGPAHVDIPLPGAAHAARVVARFHYTATTATWWQLDNVLLGTRSCDKVGGGLVLGRVTDANTGAGVGGATVASVDVPADKGTSAGDGSYWMFSSATGGHPFTAARRAYSTVTHTVNVAAESITRSDVALPAGRVAASPATIGKTVAWATPTTAKLTLTNTGTAPATVSLAEQPGNFQLLARGGAAPQVVKTKVTPLALSATASAKPATAAPADVNPSAAPWTSIADYPVPIQDNLVDVFGGKVYSAYGWDGTAYVADLYVYDPDTGTWTKQARAADIREAPVGGFIADRLYATGGWGADRQPDPKTEAYDPDTNTWTTVADNPQPAAGAGSATLKSRLYVIGGCNRSSCGRTDVHVYDPATDSWTTAADYPEPISWPSCGALAGKVYCAGGTTTDAGVAHTYVYDPATNAWTQRASMPADLWASAHAAANGRLLVSGGAIDDGVAITNQGYAYDPAADTWTSLPNSNDTLYRGGSACGLYRIGGVPAGLFVAPLPRSEVLPGFTDCAPVADVPWLSESATQVTIRPGGHTTVTLTLDPTVASITQPGTYPASLVLTTDTPYQTPPVDVTMTVKPPATWGKIAGTLTSTDGRLLTGATVQIETWANSYTLRTDKTGQYALWLDVRNNPLQVIAAKDGYQPQVKTAKITRATTTTLDFTLKPTP</sequence>
<evidence type="ECO:0000256" key="1">
    <source>
        <dbReference type="ARBA" id="ARBA00022441"/>
    </source>
</evidence>
<evidence type="ECO:0000313" key="9">
    <source>
        <dbReference type="Proteomes" id="UP001602245"/>
    </source>
</evidence>
<dbReference type="SUPFAM" id="SSF49464">
    <property type="entry name" value="Carboxypeptidase regulatory domain-like"/>
    <property type="match status" value="4"/>
</dbReference>
<reference evidence="8 9" key="1">
    <citation type="submission" date="2024-10" db="EMBL/GenBank/DDBJ databases">
        <title>The Natural Products Discovery Center: Release of the First 8490 Sequenced Strains for Exploring Actinobacteria Biosynthetic Diversity.</title>
        <authorList>
            <person name="Kalkreuter E."/>
            <person name="Kautsar S.A."/>
            <person name="Yang D."/>
            <person name="Bader C.D."/>
            <person name="Teijaro C.N."/>
            <person name="Fluegel L."/>
            <person name="Davis C.M."/>
            <person name="Simpson J.R."/>
            <person name="Lauterbach L."/>
            <person name="Steele A.D."/>
            <person name="Gui C."/>
            <person name="Meng S."/>
            <person name="Li G."/>
            <person name="Viehrig K."/>
            <person name="Ye F."/>
            <person name="Su P."/>
            <person name="Kiefer A.F."/>
            <person name="Nichols A."/>
            <person name="Cepeda A.J."/>
            <person name="Yan W."/>
            <person name="Fan B."/>
            <person name="Jiang Y."/>
            <person name="Adhikari A."/>
            <person name="Zheng C.-J."/>
            <person name="Schuster L."/>
            <person name="Cowan T.M."/>
            <person name="Smanski M.J."/>
            <person name="Chevrette M.G."/>
            <person name="De Carvalho L.P.S."/>
            <person name="Shen B."/>
        </authorList>
    </citation>
    <scope>NUCLEOTIDE SEQUENCE [LARGE SCALE GENOMIC DNA]</scope>
    <source>
        <strain evidence="8 9">NPDC000087</strain>
    </source>
</reference>
<keyword evidence="2" id="KW-0645">Protease</keyword>
<evidence type="ECO:0000256" key="4">
    <source>
        <dbReference type="ARBA" id="ARBA00022801"/>
    </source>
</evidence>
<dbReference type="Pfam" id="PF01344">
    <property type="entry name" value="Kelch_1"/>
    <property type="match status" value="1"/>
</dbReference>
<feature type="chain" id="PRO_5045773478" evidence="6">
    <location>
        <begin position="32"/>
        <end position="1373"/>
    </location>
</feature>
<dbReference type="PANTHER" id="PTHR45632">
    <property type="entry name" value="LD33804P"/>
    <property type="match status" value="1"/>
</dbReference>
<evidence type="ECO:0000313" key="8">
    <source>
        <dbReference type="EMBL" id="MFF5291329.1"/>
    </source>
</evidence>
<keyword evidence="9" id="KW-1185">Reference proteome</keyword>